<feature type="region of interest" description="Disordered" evidence="1">
    <location>
        <begin position="263"/>
        <end position="284"/>
    </location>
</feature>
<evidence type="ECO:0000313" key="2">
    <source>
        <dbReference type="EMBL" id="KAK9105425.1"/>
    </source>
</evidence>
<proteinExistence type="predicted"/>
<evidence type="ECO:0000256" key="1">
    <source>
        <dbReference type="SAM" id="MobiDB-lite"/>
    </source>
</evidence>
<sequence>MALRRNFWAGKLPPKPSSARPRGESAATWPRLRGPRGGIATEPPSLFPDAICRFPDLKSFSLPFWFISGPHDLHSFSSLDPTLPAHCSSLILPLLSVLLPLTRTLNPRTRHPAPSPTRPAPPPPRPTASSQPPHSHLVLDLGFRRIELTQSQPDTSIDETDLYLFVVERDDKGQTYGLGWTPSGRGAHMLLRGAGGGDEARSSRPISSPNEPVELLQRDFQTMQTHILRVMQDHTLTQDQLRDVQGQLRRMEQALMDRLGISFAPAPPRDVPVDHSRGRRHLDD</sequence>
<name>A0AAP0F7M3_9MAGN</name>
<organism evidence="2 3">
    <name type="scientific">Stephania cephalantha</name>
    <dbReference type="NCBI Taxonomy" id="152367"/>
    <lineage>
        <taxon>Eukaryota</taxon>
        <taxon>Viridiplantae</taxon>
        <taxon>Streptophyta</taxon>
        <taxon>Embryophyta</taxon>
        <taxon>Tracheophyta</taxon>
        <taxon>Spermatophyta</taxon>
        <taxon>Magnoliopsida</taxon>
        <taxon>Ranunculales</taxon>
        <taxon>Menispermaceae</taxon>
        <taxon>Menispermoideae</taxon>
        <taxon>Cissampelideae</taxon>
        <taxon>Stephania</taxon>
    </lineage>
</organism>
<evidence type="ECO:0000313" key="3">
    <source>
        <dbReference type="Proteomes" id="UP001419268"/>
    </source>
</evidence>
<comment type="caution">
    <text evidence="2">The sequence shown here is derived from an EMBL/GenBank/DDBJ whole genome shotgun (WGS) entry which is preliminary data.</text>
</comment>
<dbReference type="Proteomes" id="UP001419268">
    <property type="component" value="Unassembled WGS sequence"/>
</dbReference>
<dbReference type="EMBL" id="JBBNAG010000009">
    <property type="protein sequence ID" value="KAK9105425.1"/>
    <property type="molecule type" value="Genomic_DNA"/>
</dbReference>
<accession>A0AAP0F7M3</accession>
<feature type="compositionally biased region" description="Pro residues" evidence="1">
    <location>
        <begin position="113"/>
        <end position="126"/>
    </location>
</feature>
<reference evidence="2 3" key="1">
    <citation type="submission" date="2024-01" db="EMBL/GenBank/DDBJ databases">
        <title>Genome assemblies of Stephania.</title>
        <authorList>
            <person name="Yang L."/>
        </authorList>
    </citation>
    <scope>NUCLEOTIDE SEQUENCE [LARGE SCALE GENOMIC DNA]</scope>
    <source>
        <strain evidence="2">JXDWG</strain>
        <tissue evidence="2">Leaf</tissue>
    </source>
</reference>
<dbReference type="AlphaFoldDB" id="A0AAP0F7M3"/>
<gene>
    <name evidence="2" type="ORF">Scep_022269</name>
</gene>
<feature type="region of interest" description="Disordered" evidence="1">
    <location>
        <begin position="106"/>
        <end position="134"/>
    </location>
</feature>
<feature type="region of interest" description="Disordered" evidence="1">
    <location>
        <begin position="1"/>
        <end position="37"/>
    </location>
</feature>
<keyword evidence="3" id="KW-1185">Reference proteome</keyword>
<feature type="compositionally biased region" description="Basic and acidic residues" evidence="1">
    <location>
        <begin position="271"/>
        <end position="284"/>
    </location>
</feature>
<protein>
    <submittedName>
        <fullName evidence="2">Uncharacterized protein</fullName>
    </submittedName>
</protein>